<evidence type="ECO:0000256" key="5">
    <source>
        <dbReference type="ARBA" id="ARBA00023015"/>
    </source>
</evidence>
<dbReference type="EMBL" id="JBBWWQ010000016">
    <property type="protein sequence ID" value="KAK8926113.1"/>
    <property type="molecule type" value="Genomic_DNA"/>
</dbReference>
<evidence type="ECO:0000313" key="14">
    <source>
        <dbReference type="Proteomes" id="UP001418222"/>
    </source>
</evidence>
<dbReference type="GO" id="GO:0016020">
    <property type="term" value="C:membrane"/>
    <property type="evidence" value="ECO:0007669"/>
    <property type="project" value="UniProtKB-SubCell"/>
</dbReference>
<dbReference type="InterPro" id="IPR003441">
    <property type="entry name" value="NAC-dom"/>
</dbReference>
<comment type="caution">
    <text evidence="13">The sequence shown here is derived from an EMBL/GenBank/DDBJ whole genome shotgun (WGS) entry which is preliminary data.</text>
</comment>
<evidence type="ECO:0000313" key="13">
    <source>
        <dbReference type="EMBL" id="KAK8926113.1"/>
    </source>
</evidence>
<dbReference type="PROSITE" id="PS51005">
    <property type="entry name" value="NAC"/>
    <property type="match status" value="1"/>
</dbReference>
<dbReference type="GO" id="GO:0005634">
    <property type="term" value="C:nucleus"/>
    <property type="evidence" value="ECO:0007669"/>
    <property type="project" value="UniProtKB-SubCell"/>
</dbReference>
<keyword evidence="3 11" id="KW-0812">Transmembrane</keyword>
<comment type="subcellular location">
    <subcellularLocation>
        <location evidence="2">Membrane</location>
        <topology evidence="2">Single-pass membrane protein</topology>
    </subcellularLocation>
    <subcellularLocation>
        <location evidence="1">Nucleus</location>
    </subcellularLocation>
</comment>
<dbReference type="AlphaFoldDB" id="A0AAP0FYR8"/>
<name>A0AAP0FYR8_9ASPA</name>
<protein>
    <submittedName>
        <fullName evidence="13">NAC domain-containing protein 78</fullName>
    </submittedName>
</protein>
<evidence type="ECO:0000256" key="4">
    <source>
        <dbReference type="ARBA" id="ARBA00022989"/>
    </source>
</evidence>
<dbReference type="Proteomes" id="UP001418222">
    <property type="component" value="Unassembled WGS sequence"/>
</dbReference>
<organism evidence="13 14">
    <name type="scientific">Platanthera zijinensis</name>
    <dbReference type="NCBI Taxonomy" id="2320716"/>
    <lineage>
        <taxon>Eukaryota</taxon>
        <taxon>Viridiplantae</taxon>
        <taxon>Streptophyta</taxon>
        <taxon>Embryophyta</taxon>
        <taxon>Tracheophyta</taxon>
        <taxon>Spermatophyta</taxon>
        <taxon>Magnoliopsida</taxon>
        <taxon>Liliopsida</taxon>
        <taxon>Asparagales</taxon>
        <taxon>Orchidaceae</taxon>
        <taxon>Orchidoideae</taxon>
        <taxon>Orchideae</taxon>
        <taxon>Orchidinae</taxon>
        <taxon>Platanthera</taxon>
    </lineage>
</organism>
<keyword evidence="5" id="KW-0805">Transcription regulation</keyword>
<keyword evidence="9" id="KW-0804">Transcription</keyword>
<evidence type="ECO:0000256" key="2">
    <source>
        <dbReference type="ARBA" id="ARBA00004167"/>
    </source>
</evidence>
<dbReference type="InterPro" id="IPR036093">
    <property type="entry name" value="NAC_dom_sf"/>
</dbReference>
<sequence length="565" mass="63780">MGMKGAAAEEFCAPVGRWVNNAHSGGDELLEAGRQLEERWPTGVRFHPTDEELVLFYLKRKICRRRIKPSMIGDVDVYKWEPWELPEKSLVRKGDKQWFFFSPRDRKYPNGSRSNRATKHGYWKATGKDRSISQNSKAVGNKKTLVYYCGRAPKGQRTDWVMHEYTIEEQLLVSFSNVQDSYAVYKLFMKSGPGPKNGEQYGAPFREEEWEDDAAQVSFMNQNDGEDMSSAELTHNSLPVTLTEEVCETLPANEVEDLLMQLAYEPDIIRGHIDFPTYTSKLQFDAEPEIISIVENPCYIDTNSILLSGDTWREKSSLDTSFQNPQPLFAHTQHTGLPDVLSDQLFVLADEEFLEIKDLDDPDTSYNLDEMDNGELTFEADDFYDPYDRFDADMYLFESMGPQVDEDPQNLSLHTNSQLWTHEESFNLSNVVDTNEADISPSASGLVDLVASTAKMDAEGQIILPESPSQSWFNSALSAFLDSVPSSPAFASESVLISKALERVSSFRAAQTRPLQRSPAGPQRNKDRGYLFLSVLVGTGAVLWVLTIGAAFKVFKGLWGRFIST</sequence>
<evidence type="ECO:0000256" key="1">
    <source>
        <dbReference type="ARBA" id="ARBA00004123"/>
    </source>
</evidence>
<dbReference type="GO" id="GO:0000976">
    <property type="term" value="F:transcription cis-regulatory region binding"/>
    <property type="evidence" value="ECO:0007669"/>
    <property type="project" value="UniProtKB-ARBA"/>
</dbReference>
<evidence type="ECO:0000259" key="12">
    <source>
        <dbReference type="PROSITE" id="PS51005"/>
    </source>
</evidence>
<keyword evidence="8" id="KW-0010">Activator</keyword>
<keyword evidence="4 11" id="KW-1133">Transmembrane helix</keyword>
<dbReference type="PANTHER" id="PTHR31744">
    <property type="entry name" value="PROTEIN CUP-SHAPED COTYLEDON 2-RELATED"/>
    <property type="match status" value="1"/>
</dbReference>
<feature type="transmembrane region" description="Helical" evidence="11">
    <location>
        <begin position="530"/>
        <end position="552"/>
    </location>
</feature>
<keyword evidence="14" id="KW-1185">Reference proteome</keyword>
<keyword evidence="7 11" id="KW-0472">Membrane</keyword>
<evidence type="ECO:0000256" key="10">
    <source>
        <dbReference type="ARBA" id="ARBA00023242"/>
    </source>
</evidence>
<keyword evidence="10" id="KW-0539">Nucleus</keyword>
<dbReference type="Gene3D" id="2.170.150.80">
    <property type="entry name" value="NAC domain"/>
    <property type="match status" value="1"/>
</dbReference>
<dbReference type="PANTHER" id="PTHR31744:SF216">
    <property type="entry name" value="NAC TRANSCRIPTION FACTOR"/>
    <property type="match status" value="1"/>
</dbReference>
<evidence type="ECO:0000256" key="7">
    <source>
        <dbReference type="ARBA" id="ARBA00023136"/>
    </source>
</evidence>
<evidence type="ECO:0000256" key="8">
    <source>
        <dbReference type="ARBA" id="ARBA00023159"/>
    </source>
</evidence>
<evidence type="ECO:0000256" key="3">
    <source>
        <dbReference type="ARBA" id="ARBA00022692"/>
    </source>
</evidence>
<dbReference type="FunFam" id="2.170.150.80:FF:000002">
    <property type="entry name" value="Nac domain-containing protein 86"/>
    <property type="match status" value="1"/>
</dbReference>
<gene>
    <name evidence="13" type="primary">NAC078</name>
    <name evidence="13" type="ORF">KSP39_PZI018218</name>
</gene>
<dbReference type="SUPFAM" id="SSF101941">
    <property type="entry name" value="NAC domain"/>
    <property type="match status" value="1"/>
</dbReference>
<feature type="domain" description="NAC" evidence="12">
    <location>
        <begin position="40"/>
        <end position="190"/>
    </location>
</feature>
<keyword evidence="6" id="KW-0238">DNA-binding</keyword>
<evidence type="ECO:0000256" key="9">
    <source>
        <dbReference type="ARBA" id="ARBA00023163"/>
    </source>
</evidence>
<dbReference type="GO" id="GO:0006355">
    <property type="term" value="P:regulation of DNA-templated transcription"/>
    <property type="evidence" value="ECO:0007669"/>
    <property type="project" value="InterPro"/>
</dbReference>
<evidence type="ECO:0000256" key="6">
    <source>
        <dbReference type="ARBA" id="ARBA00023125"/>
    </source>
</evidence>
<reference evidence="13 14" key="1">
    <citation type="journal article" date="2022" name="Nat. Plants">
        <title>Genomes of leafy and leafless Platanthera orchids illuminate the evolution of mycoheterotrophy.</title>
        <authorList>
            <person name="Li M.H."/>
            <person name="Liu K.W."/>
            <person name="Li Z."/>
            <person name="Lu H.C."/>
            <person name="Ye Q.L."/>
            <person name="Zhang D."/>
            <person name="Wang J.Y."/>
            <person name="Li Y.F."/>
            <person name="Zhong Z.M."/>
            <person name="Liu X."/>
            <person name="Yu X."/>
            <person name="Liu D.K."/>
            <person name="Tu X.D."/>
            <person name="Liu B."/>
            <person name="Hao Y."/>
            <person name="Liao X.Y."/>
            <person name="Jiang Y.T."/>
            <person name="Sun W.H."/>
            <person name="Chen J."/>
            <person name="Chen Y.Q."/>
            <person name="Ai Y."/>
            <person name="Zhai J.W."/>
            <person name="Wu S.S."/>
            <person name="Zhou Z."/>
            <person name="Hsiao Y.Y."/>
            <person name="Wu W.L."/>
            <person name="Chen Y.Y."/>
            <person name="Lin Y.F."/>
            <person name="Hsu J.L."/>
            <person name="Li C.Y."/>
            <person name="Wang Z.W."/>
            <person name="Zhao X."/>
            <person name="Zhong W.Y."/>
            <person name="Ma X.K."/>
            <person name="Ma L."/>
            <person name="Huang J."/>
            <person name="Chen G.Z."/>
            <person name="Huang M.Z."/>
            <person name="Huang L."/>
            <person name="Peng D.H."/>
            <person name="Luo Y.B."/>
            <person name="Zou S.Q."/>
            <person name="Chen S.P."/>
            <person name="Lan S."/>
            <person name="Tsai W.C."/>
            <person name="Van de Peer Y."/>
            <person name="Liu Z.J."/>
        </authorList>
    </citation>
    <scope>NUCLEOTIDE SEQUENCE [LARGE SCALE GENOMIC DNA]</scope>
    <source>
        <strain evidence="13">Lor287</strain>
    </source>
</reference>
<evidence type="ECO:0000256" key="11">
    <source>
        <dbReference type="SAM" id="Phobius"/>
    </source>
</evidence>
<accession>A0AAP0FYR8</accession>
<dbReference type="Pfam" id="PF02365">
    <property type="entry name" value="NAM"/>
    <property type="match status" value="1"/>
</dbReference>
<proteinExistence type="predicted"/>